<feature type="compositionally biased region" description="Low complexity" evidence="1">
    <location>
        <begin position="26"/>
        <end position="37"/>
    </location>
</feature>
<name>A0AAE8SXJ9_9PEZI</name>
<organism evidence="2 3">
    <name type="scientific">Cephalotrichum gorgonifer</name>
    <dbReference type="NCBI Taxonomy" id="2041049"/>
    <lineage>
        <taxon>Eukaryota</taxon>
        <taxon>Fungi</taxon>
        <taxon>Dikarya</taxon>
        <taxon>Ascomycota</taxon>
        <taxon>Pezizomycotina</taxon>
        <taxon>Sordariomycetes</taxon>
        <taxon>Hypocreomycetidae</taxon>
        <taxon>Microascales</taxon>
        <taxon>Microascaceae</taxon>
        <taxon>Cephalotrichum</taxon>
    </lineage>
</organism>
<evidence type="ECO:0000313" key="3">
    <source>
        <dbReference type="Proteomes" id="UP001187682"/>
    </source>
</evidence>
<comment type="caution">
    <text evidence="2">The sequence shown here is derived from an EMBL/GenBank/DDBJ whole genome shotgun (WGS) entry which is preliminary data.</text>
</comment>
<proteinExistence type="predicted"/>
<reference evidence="2" key="1">
    <citation type="submission" date="2018-03" db="EMBL/GenBank/DDBJ databases">
        <authorList>
            <person name="Guldener U."/>
        </authorList>
    </citation>
    <scope>NUCLEOTIDE SEQUENCE</scope>
</reference>
<dbReference type="EMBL" id="ONZQ02000011">
    <property type="protein sequence ID" value="SPO04905.1"/>
    <property type="molecule type" value="Genomic_DNA"/>
</dbReference>
<feature type="region of interest" description="Disordered" evidence="1">
    <location>
        <begin position="1"/>
        <end position="50"/>
    </location>
</feature>
<evidence type="ECO:0000313" key="2">
    <source>
        <dbReference type="EMBL" id="SPO04905.1"/>
    </source>
</evidence>
<dbReference type="Gene3D" id="3.40.50.1820">
    <property type="entry name" value="alpha/beta hydrolase"/>
    <property type="match status" value="1"/>
</dbReference>
<accession>A0AAE8SXJ9</accession>
<feature type="region of interest" description="Disordered" evidence="1">
    <location>
        <begin position="159"/>
        <end position="192"/>
    </location>
</feature>
<dbReference type="AlphaFoldDB" id="A0AAE8SXJ9"/>
<gene>
    <name evidence="2" type="ORF">DNG_07590</name>
</gene>
<keyword evidence="3" id="KW-1185">Reference proteome</keyword>
<dbReference type="InterPro" id="IPR029058">
    <property type="entry name" value="AB_hydrolase_fold"/>
</dbReference>
<feature type="compositionally biased region" description="Basic residues" evidence="1">
    <location>
        <begin position="159"/>
        <end position="177"/>
    </location>
</feature>
<evidence type="ECO:0000256" key="1">
    <source>
        <dbReference type="SAM" id="MobiDB-lite"/>
    </source>
</evidence>
<feature type="compositionally biased region" description="Pro residues" evidence="1">
    <location>
        <begin position="38"/>
        <end position="50"/>
    </location>
</feature>
<sequence length="386" mass="42237">MKPPAARPAPYQYLSTTPPKPPPTSPSSSTSPLSQHYPPQPPPPPSSPPILHPYPTAVIHYRWSPALSDPADDLSTPLRWPTPLHDVSFAYAHLTRTLCPPHPSRRPIYLLSSHLGASLATSLALTESRPHVPFAVRGLAVYNGVYNWTMFLPDHRVHRASPKKTKAKKSTKPRRRNSGGEDGDDSHGGGACAAMRHLESSIPDLFPRAAHLFDPFASPSLFFRTAGLDVPSSFTRSEALASQIDRLASASSLSAEASGADDDLTLASPPPPAPRRAALVFPPRHTTLRIPETHLLYTTTGRGSGRRRSAAKRGNTFEAQALELAELMRRSVEREVRERSQWDDDVGDDVPAQRVKAWDLGDEDFGVEGGAAEETLSRWLEEKFGF</sequence>
<protein>
    <submittedName>
        <fullName evidence="2">Uncharacterized protein</fullName>
    </submittedName>
</protein>
<dbReference type="Proteomes" id="UP001187682">
    <property type="component" value="Unassembled WGS sequence"/>
</dbReference>